<dbReference type="VEuPathDB" id="FungiDB:MYCTH_2299152"/>
<dbReference type="GeneID" id="11509008"/>
<keyword evidence="1" id="KW-0472">Membrane</keyword>
<dbReference type="KEGG" id="mtm:MYCTH_2299152"/>
<name>G2Q4U7_THET4</name>
<keyword evidence="3" id="KW-1185">Reference proteome</keyword>
<evidence type="ECO:0000313" key="3">
    <source>
        <dbReference type="Proteomes" id="UP000007322"/>
    </source>
</evidence>
<organism evidence="2 3">
    <name type="scientific">Thermothelomyces thermophilus (strain ATCC 42464 / BCRC 31852 / DSM 1799)</name>
    <name type="common">Sporotrichum thermophile</name>
    <dbReference type="NCBI Taxonomy" id="573729"/>
    <lineage>
        <taxon>Eukaryota</taxon>
        <taxon>Fungi</taxon>
        <taxon>Dikarya</taxon>
        <taxon>Ascomycota</taxon>
        <taxon>Pezizomycotina</taxon>
        <taxon>Sordariomycetes</taxon>
        <taxon>Sordariomycetidae</taxon>
        <taxon>Sordariales</taxon>
        <taxon>Chaetomiaceae</taxon>
        <taxon>Thermothelomyces</taxon>
    </lineage>
</organism>
<accession>G2Q4U7</accession>
<sequence length="65" mass="7050">MGVSSPPLVLLSFVYCFLFLLCAVWLSNLGWTEEKKLDYGCVRGWGTPLDGFKFPNSCGCVAGGV</sequence>
<keyword evidence="1" id="KW-1133">Transmembrane helix</keyword>
<protein>
    <recommendedName>
        <fullName evidence="4">Transmembrane protein</fullName>
    </recommendedName>
</protein>
<dbReference type="RefSeq" id="XP_003660631.1">
    <property type="nucleotide sequence ID" value="XM_003660583.1"/>
</dbReference>
<evidence type="ECO:0000313" key="2">
    <source>
        <dbReference type="EMBL" id="AEO55386.1"/>
    </source>
</evidence>
<feature type="transmembrane region" description="Helical" evidence="1">
    <location>
        <begin position="6"/>
        <end position="26"/>
    </location>
</feature>
<dbReference type="HOGENOM" id="CLU_2851293_0_0_1"/>
<keyword evidence="1" id="KW-0812">Transmembrane</keyword>
<dbReference type="EMBL" id="CP003002">
    <property type="protein sequence ID" value="AEO55386.1"/>
    <property type="molecule type" value="Genomic_DNA"/>
</dbReference>
<evidence type="ECO:0000256" key="1">
    <source>
        <dbReference type="SAM" id="Phobius"/>
    </source>
</evidence>
<gene>
    <name evidence="2" type="ORF">MYCTH_2299152</name>
</gene>
<dbReference type="AlphaFoldDB" id="G2Q4U7"/>
<reference evidence="2 3" key="1">
    <citation type="journal article" date="2011" name="Nat. Biotechnol.">
        <title>Comparative genomic analysis of the thermophilic biomass-degrading fungi Myceliophthora thermophila and Thielavia terrestris.</title>
        <authorList>
            <person name="Berka R.M."/>
            <person name="Grigoriev I.V."/>
            <person name="Otillar R."/>
            <person name="Salamov A."/>
            <person name="Grimwood J."/>
            <person name="Reid I."/>
            <person name="Ishmael N."/>
            <person name="John T."/>
            <person name="Darmond C."/>
            <person name="Moisan M.-C."/>
            <person name="Henrissat B."/>
            <person name="Coutinho P.M."/>
            <person name="Lombard V."/>
            <person name="Natvig D.O."/>
            <person name="Lindquist E."/>
            <person name="Schmutz J."/>
            <person name="Lucas S."/>
            <person name="Harris P."/>
            <person name="Powlowski J."/>
            <person name="Bellemare A."/>
            <person name="Taylor D."/>
            <person name="Butler G."/>
            <person name="de Vries R.P."/>
            <person name="Allijn I.E."/>
            <person name="van den Brink J."/>
            <person name="Ushinsky S."/>
            <person name="Storms R."/>
            <person name="Powell A.J."/>
            <person name="Paulsen I.T."/>
            <person name="Elbourne L.D.H."/>
            <person name="Baker S.E."/>
            <person name="Magnuson J."/>
            <person name="LaBoissiere S."/>
            <person name="Clutterbuck A.J."/>
            <person name="Martinez D."/>
            <person name="Wogulis M."/>
            <person name="de Leon A.L."/>
            <person name="Rey M.W."/>
            <person name="Tsang A."/>
        </authorList>
    </citation>
    <scope>NUCLEOTIDE SEQUENCE [LARGE SCALE GENOMIC DNA]</scope>
    <source>
        <strain evidence="3">ATCC 42464 / BCRC 31852 / DSM 1799</strain>
    </source>
</reference>
<evidence type="ECO:0008006" key="4">
    <source>
        <dbReference type="Google" id="ProtNLM"/>
    </source>
</evidence>
<dbReference type="Proteomes" id="UP000007322">
    <property type="component" value="Chromosome 1"/>
</dbReference>
<dbReference type="InParanoid" id="G2Q4U7"/>
<proteinExistence type="predicted"/>